<dbReference type="OrthoDB" id="2796825at2759"/>
<gene>
    <name evidence="3" type="ORF">H1R20_g1620</name>
</gene>
<evidence type="ECO:0000256" key="2">
    <source>
        <dbReference type="SAM" id="Phobius"/>
    </source>
</evidence>
<organism evidence="3 4">
    <name type="scientific">Candolleomyces eurysporus</name>
    <dbReference type="NCBI Taxonomy" id="2828524"/>
    <lineage>
        <taxon>Eukaryota</taxon>
        <taxon>Fungi</taxon>
        <taxon>Dikarya</taxon>
        <taxon>Basidiomycota</taxon>
        <taxon>Agaricomycotina</taxon>
        <taxon>Agaricomycetes</taxon>
        <taxon>Agaricomycetidae</taxon>
        <taxon>Agaricales</taxon>
        <taxon>Agaricineae</taxon>
        <taxon>Psathyrellaceae</taxon>
        <taxon>Candolleomyces</taxon>
    </lineage>
</organism>
<dbReference type="Proteomes" id="UP001140091">
    <property type="component" value="Unassembled WGS sequence"/>
</dbReference>
<feature type="region of interest" description="Disordered" evidence="1">
    <location>
        <begin position="108"/>
        <end position="156"/>
    </location>
</feature>
<feature type="transmembrane region" description="Helical" evidence="2">
    <location>
        <begin position="49"/>
        <end position="67"/>
    </location>
</feature>
<feature type="compositionally biased region" description="Low complexity" evidence="1">
    <location>
        <begin position="132"/>
        <end position="144"/>
    </location>
</feature>
<accession>A0A9W8JMB0</accession>
<feature type="transmembrane region" description="Helical" evidence="2">
    <location>
        <begin position="7"/>
        <end position="29"/>
    </location>
</feature>
<keyword evidence="2" id="KW-0812">Transmembrane</keyword>
<dbReference type="EMBL" id="JANBPK010000504">
    <property type="protein sequence ID" value="KAJ2935474.1"/>
    <property type="molecule type" value="Genomic_DNA"/>
</dbReference>
<evidence type="ECO:0000256" key="1">
    <source>
        <dbReference type="SAM" id="MobiDB-lite"/>
    </source>
</evidence>
<protein>
    <submittedName>
        <fullName evidence="3">Uncharacterized protein</fullName>
    </submittedName>
</protein>
<dbReference type="AlphaFoldDB" id="A0A9W8JMB0"/>
<name>A0A9W8JMB0_9AGAR</name>
<evidence type="ECO:0000313" key="4">
    <source>
        <dbReference type="Proteomes" id="UP001140091"/>
    </source>
</evidence>
<comment type="caution">
    <text evidence="3">The sequence shown here is derived from an EMBL/GenBank/DDBJ whole genome shotgun (WGS) entry which is preliminary data.</text>
</comment>
<proteinExistence type="predicted"/>
<keyword evidence="2" id="KW-1133">Transmembrane helix</keyword>
<sequence length="156" mass="17076">MRLYAGVMSILIESALPLTIFGIIAGILMRVLDASTSRPSEELLVCYHLFFGLFLSFCNLSPHMIIFRVTTGRSFIKFPSAENGAISNPLQFAHRTAESSFLQSSSNFEFGRNTSSDVERLGGEGSGEVRISQSTQTSQAATQSIEEKNGEGEEKK</sequence>
<evidence type="ECO:0000313" key="3">
    <source>
        <dbReference type="EMBL" id="KAJ2935474.1"/>
    </source>
</evidence>
<keyword evidence="4" id="KW-1185">Reference proteome</keyword>
<reference evidence="3" key="1">
    <citation type="submission" date="2022-06" db="EMBL/GenBank/DDBJ databases">
        <title>Genome Sequence of Candolleomyces eurysporus.</title>
        <authorList>
            <person name="Buettner E."/>
        </authorList>
    </citation>
    <scope>NUCLEOTIDE SEQUENCE</scope>
    <source>
        <strain evidence="3">VTCC 930004</strain>
    </source>
</reference>
<feature type="compositionally biased region" description="Basic and acidic residues" evidence="1">
    <location>
        <begin position="145"/>
        <end position="156"/>
    </location>
</feature>
<keyword evidence="2" id="KW-0472">Membrane</keyword>
<feature type="non-terminal residue" evidence="3">
    <location>
        <position position="156"/>
    </location>
</feature>